<name>A0AAW0DU68_9AGAR</name>
<gene>
    <name evidence="1" type="ORF">VNI00_003714</name>
</gene>
<keyword evidence="2" id="KW-1185">Reference proteome</keyword>
<protein>
    <submittedName>
        <fullName evidence="1">Uncharacterized protein</fullName>
    </submittedName>
</protein>
<comment type="caution">
    <text evidence="1">The sequence shown here is derived from an EMBL/GenBank/DDBJ whole genome shotgun (WGS) entry which is preliminary data.</text>
</comment>
<dbReference type="EMBL" id="JAYKXP010000009">
    <property type="protein sequence ID" value="KAK7054516.1"/>
    <property type="molecule type" value="Genomic_DNA"/>
</dbReference>
<accession>A0AAW0DU68</accession>
<organism evidence="1 2">
    <name type="scientific">Paramarasmius palmivorus</name>
    <dbReference type="NCBI Taxonomy" id="297713"/>
    <lineage>
        <taxon>Eukaryota</taxon>
        <taxon>Fungi</taxon>
        <taxon>Dikarya</taxon>
        <taxon>Basidiomycota</taxon>
        <taxon>Agaricomycotina</taxon>
        <taxon>Agaricomycetes</taxon>
        <taxon>Agaricomycetidae</taxon>
        <taxon>Agaricales</taxon>
        <taxon>Marasmiineae</taxon>
        <taxon>Marasmiaceae</taxon>
        <taxon>Paramarasmius</taxon>
    </lineage>
</organism>
<sequence length="1005" mass="113907">MGSGFRLGVQSFMADIRPGLLEVVHGKTFKAWRCDQKLRDLMVGEDREILQFLNQLQLPAFTTSKAPNDVSVPNFLLEGLEGAVQDEERKTRYEKIFCSTKHSFVLNTSGSGKTRALLEALAQQWGLYFICREENGLASADLAMAITHTLPTTPGFTPELPKGPDRGTLLANNQRIASHVLSIVLLARLLLFKEFLMLVQAEQRSPQAPKDPRVYIKRWLDLQVQPWILDSRYGSDVFQSLSDVIRRFSVPDTEVDESIRTITVEVLSMTKEITVNCDSIFLLVDEAQEAARQLPLAFESSAEDNQSRPILREMIHVWAKKLSPNNNIESCPLGFVVTGTGLSSEELTVALSSSVMKGGPFAEFNKIGGFDCVTDQVQYVSKYVPQRILTHRIGKTLLCRMWHWFRGRYRFTAEFLCVLLTNGYRRPNELMNQYIYKFADFFPMDCPQSILDEEAALWPFPHYSYEPRITYTSLPFALLLAVTDVLRQPFVDDLDPVGHALEDVINITYTYFLKSQLTHCKGSTETKLVEYGFARIPSIASHQISYTDIRPPVGRFNRKPNTPVVNENLVLCTSAVWLNKHSKSFYRWICGDIEKVISGEGQSCFENLIAYYFLLAFGTGSEHKLEDIFDFYSTGQEGLNVLKGKVATMMSLYIPSTHGDSSALPESMHDHCGVHLDDTGHISGCAGPLGLNIIPSCRTLLMNWLGPQARQMLCFPDVDMGPDIMFKLRLESDGEEPTYIWVAVQVKLIGKGGSISKETLRDAIRSVTPSKFYVDLPNWSPDPVERAKRVQKTTQSRNQYKLNSETLAKLKQLENADQNAGKYSLLRVVATYPDVTDFTLFHPSEPLMTRQRSNILSIVLDDPDDFEMPISDDEEDQCEEGMFIGDFDDEEVNGDDCHPNTPWWEDLFRAEAAVMDTDSEDMDMEVDTPYFDPHEIDPDVFDGKHPLACLRLDKMSDMMKNLNPRLVLEGYRDAKNMNVMNVDDATESQMETILDRLSREKDIKL</sequence>
<dbReference type="Proteomes" id="UP001383192">
    <property type="component" value="Unassembled WGS sequence"/>
</dbReference>
<proteinExistence type="predicted"/>
<reference evidence="1 2" key="1">
    <citation type="submission" date="2024-01" db="EMBL/GenBank/DDBJ databases">
        <title>A draft genome for a cacao thread blight-causing isolate of Paramarasmius palmivorus.</title>
        <authorList>
            <person name="Baruah I.K."/>
            <person name="Bukari Y."/>
            <person name="Amoako-Attah I."/>
            <person name="Meinhardt L.W."/>
            <person name="Bailey B.A."/>
            <person name="Cohen S.P."/>
        </authorList>
    </citation>
    <scope>NUCLEOTIDE SEQUENCE [LARGE SCALE GENOMIC DNA]</scope>
    <source>
        <strain evidence="1 2">GH-12</strain>
    </source>
</reference>
<dbReference type="AlphaFoldDB" id="A0AAW0DU68"/>
<evidence type="ECO:0000313" key="2">
    <source>
        <dbReference type="Proteomes" id="UP001383192"/>
    </source>
</evidence>
<evidence type="ECO:0000313" key="1">
    <source>
        <dbReference type="EMBL" id="KAK7054516.1"/>
    </source>
</evidence>